<evidence type="ECO:0000256" key="11">
    <source>
        <dbReference type="SAM" id="MobiDB-lite"/>
    </source>
</evidence>
<feature type="transmembrane region" description="Helical" evidence="12">
    <location>
        <begin position="313"/>
        <end position="333"/>
    </location>
</feature>
<feature type="transmembrane region" description="Helical" evidence="12">
    <location>
        <begin position="144"/>
        <end position="164"/>
    </location>
</feature>
<dbReference type="PANTHER" id="PTHR11360:SF92">
    <property type="entry name" value="MAJOR FACILITATOR SUPERFAMILY (MFS) PROFILE DOMAIN-CONTAINING PROTEIN"/>
    <property type="match status" value="1"/>
</dbReference>
<gene>
    <name evidence="14" type="ORF">Q5P01_001988</name>
</gene>
<feature type="transmembrane region" description="Helical" evidence="12">
    <location>
        <begin position="403"/>
        <end position="425"/>
    </location>
</feature>
<evidence type="ECO:0000256" key="1">
    <source>
        <dbReference type="ARBA" id="ARBA00004554"/>
    </source>
</evidence>
<evidence type="ECO:0000256" key="9">
    <source>
        <dbReference type="ARBA" id="ARBA00034216"/>
    </source>
</evidence>
<dbReference type="Gene3D" id="1.20.1250.20">
    <property type="entry name" value="MFS general substrate transporter like domains"/>
    <property type="match status" value="1"/>
</dbReference>
<feature type="domain" description="Major facilitator superfamily (MFS) profile" evidence="13">
    <location>
        <begin position="19"/>
        <end position="427"/>
    </location>
</feature>
<evidence type="ECO:0000256" key="6">
    <source>
        <dbReference type="ARBA" id="ARBA00022847"/>
    </source>
</evidence>
<evidence type="ECO:0000313" key="15">
    <source>
        <dbReference type="Proteomes" id="UP001187415"/>
    </source>
</evidence>
<dbReference type="FunFam" id="1.20.1250.20:FF:000030">
    <property type="entry name" value="monocarboxylate transporter 1 isoform X1"/>
    <property type="match status" value="1"/>
</dbReference>
<feature type="compositionally biased region" description="Polar residues" evidence="11">
    <location>
        <begin position="442"/>
        <end position="454"/>
    </location>
</feature>
<feature type="transmembrane region" description="Helical" evidence="12">
    <location>
        <begin position="87"/>
        <end position="105"/>
    </location>
</feature>
<feature type="transmembrane region" description="Helical" evidence="12">
    <location>
        <begin position="176"/>
        <end position="195"/>
    </location>
</feature>
<dbReference type="Pfam" id="PF07690">
    <property type="entry name" value="MFS_1"/>
    <property type="match status" value="1"/>
</dbReference>
<keyword evidence="3" id="KW-0813">Transport</keyword>
<evidence type="ECO:0000256" key="10">
    <source>
        <dbReference type="ARBA" id="ARBA00034218"/>
    </source>
</evidence>
<keyword evidence="6" id="KW-0769">Symport</keyword>
<feature type="compositionally biased region" description="Basic and acidic residues" evidence="11">
    <location>
        <begin position="455"/>
        <end position="468"/>
    </location>
</feature>
<reference evidence="14" key="1">
    <citation type="submission" date="2023-07" db="EMBL/GenBank/DDBJ databases">
        <title>Chromosome-level Genome Assembly of Striped Snakehead (Channa striata).</title>
        <authorList>
            <person name="Liu H."/>
        </authorList>
    </citation>
    <scope>NUCLEOTIDE SEQUENCE</scope>
    <source>
        <strain evidence="14">Gz</strain>
        <tissue evidence="14">Muscle</tissue>
    </source>
</reference>
<dbReference type="InterPro" id="IPR011701">
    <property type="entry name" value="MFS"/>
</dbReference>
<organism evidence="14 15">
    <name type="scientific">Channa striata</name>
    <name type="common">Snakehead murrel</name>
    <name type="synonym">Ophicephalus striatus</name>
    <dbReference type="NCBI Taxonomy" id="64152"/>
    <lineage>
        <taxon>Eukaryota</taxon>
        <taxon>Metazoa</taxon>
        <taxon>Chordata</taxon>
        <taxon>Craniata</taxon>
        <taxon>Vertebrata</taxon>
        <taxon>Euteleostomi</taxon>
        <taxon>Actinopterygii</taxon>
        <taxon>Neopterygii</taxon>
        <taxon>Teleostei</taxon>
        <taxon>Neoteleostei</taxon>
        <taxon>Acanthomorphata</taxon>
        <taxon>Anabantaria</taxon>
        <taxon>Anabantiformes</taxon>
        <taxon>Channoidei</taxon>
        <taxon>Channidae</taxon>
        <taxon>Channa</taxon>
    </lineage>
</organism>
<keyword evidence="15" id="KW-1185">Reference proteome</keyword>
<evidence type="ECO:0000256" key="3">
    <source>
        <dbReference type="ARBA" id="ARBA00022448"/>
    </source>
</evidence>
<evidence type="ECO:0000259" key="13">
    <source>
        <dbReference type="PROSITE" id="PS50850"/>
    </source>
</evidence>
<dbReference type="SUPFAM" id="SSF103473">
    <property type="entry name" value="MFS general substrate transporter"/>
    <property type="match status" value="1"/>
</dbReference>
<name>A0AA88NQ95_CHASR</name>
<evidence type="ECO:0000256" key="8">
    <source>
        <dbReference type="ARBA" id="ARBA00023136"/>
    </source>
</evidence>
<dbReference type="NCBIfam" id="TIGR00892">
    <property type="entry name" value="2A0113"/>
    <property type="match status" value="1"/>
</dbReference>
<keyword evidence="4" id="KW-1003">Cell membrane</keyword>
<evidence type="ECO:0000256" key="4">
    <source>
        <dbReference type="ARBA" id="ARBA00022475"/>
    </source>
</evidence>
<dbReference type="EMBL" id="JAUPFM010000001">
    <property type="protein sequence ID" value="KAK2862455.1"/>
    <property type="molecule type" value="Genomic_DNA"/>
</dbReference>
<sequence>MPRASANELGYKPLDGGWGWMVVFGAHISIGFAYSTPKALSIFFKEIQEDLGASYSEIAWISSIMLAAMYAGGPVSSVLVNRFGSRLIVILGGLMCGLSMVTASFGSSIVYLYFCIGIIGGCGLSLNLNASLTIISKYFLAKRPLANGLAMAGSPVFLCVLAPLNQYLLDKFGWRGSLFILGGLMLNCCVAGALMRPVVAPCKPDSFALQMKVAEQPNERNTKLKGGCMSNAKFLDLSFFKDRGFVIYLIGNMMFIFGAYAPIVFLSAYAVVQGVEEYSAAYLLSITGFVDMFVRPGTGLIANSKWIRSRIQYFFSFAMIFNGTCHLLCPLMKSYTLLVVYAVFFGIGFGMVFALIFECLMDLMGNKRFPSAVGLVTIIECFPMLLGPPAAGLLVDIFGDYKYLFFMCGSVIVTGGLFLLVMNIYNYYMLEKENRAKDREQSQNNLESQDQVSVSERETKQTSEAAKE</sequence>
<keyword evidence="8 12" id="KW-0472">Membrane</keyword>
<dbReference type="PANTHER" id="PTHR11360">
    <property type="entry name" value="MONOCARBOXYLATE TRANSPORTER"/>
    <property type="match status" value="1"/>
</dbReference>
<dbReference type="InterPro" id="IPR004743">
    <property type="entry name" value="MCT"/>
</dbReference>
<comment type="catalytic activity">
    <reaction evidence="10">
        <text>3-methyl-2-oxobutanoate(out) + H(+)(out) = 3-methyl-2-oxobutanoate(in) + H(+)(in)</text>
        <dbReference type="Rhea" id="RHEA:71783"/>
        <dbReference type="ChEBI" id="CHEBI:11851"/>
        <dbReference type="ChEBI" id="CHEBI:15378"/>
    </reaction>
</comment>
<feature type="transmembrane region" description="Helical" evidence="12">
    <location>
        <begin position="372"/>
        <end position="391"/>
    </location>
</feature>
<dbReference type="PROSITE" id="PS50850">
    <property type="entry name" value="MFS"/>
    <property type="match status" value="1"/>
</dbReference>
<feature type="transmembrane region" description="Helical" evidence="12">
    <location>
        <begin position="58"/>
        <end position="80"/>
    </location>
</feature>
<feature type="region of interest" description="Disordered" evidence="11">
    <location>
        <begin position="437"/>
        <end position="468"/>
    </location>
</feature>
<keyword evidence="7 12" id="KW-1133">Transmembrane helix</keyword>
<dbReference type="Proteomes" id="UP001187415">
    <property type="component" value="Unassembled WGS sequence"/>
</dbReference>
<dbReference type="InterPro" id="IPR036259">
    <property type="entry name" value="MFS_trans_sf"/>
</dbReference>
<accession>A0AA88NQ95</accession>
<dbReference type="InterPro" id="IPR020846">
    <property type="entry name" value="MFS_dom"/>
</dbReference>
<evidence type="ECO:0000256" key="2">
    <source>
        <dbReference type="ARBA" id="ARBA00006727"/>
    </source>
</evidence>
<dbReference type="AlphaFoldDB" id="A0AA88NQ95"/>
<comment type="subcellular location">
    <subcellularLocation>
        <location evidence="1">Basolateral cell membrane</location>
        <topology evidence="1">Multi-pass membrane protein</topology>
    </subcellularLocation>
</comment>
<feature type="transmembrane region" description="Helical" evidence="12">
    <location>
        <begin position="111"/>
        <end position="132"/>
    </location>
</feature>
<feature type="transmembrane region" description="Helical" evidence="12">
    <location>
        <begin position="339"/>
        <end position="360"/>
    </location>
</feature>
<dbReference type="InterPro" id="IPR050327">
    <property type="entry name" value="Proton-linked_MCT"/>
</dbReference>
<feature type="transmembrane region" description="Helical" evidence="12">
    <location>
        <begin position="278"/>
        <end position="301"/>
    </location>
</feature>
<dbReference type="GO" id="GO:0008028">
    <property type="term" value="F:monocarboxylic acid transmembrane transporter activity"/>
    <property type="evidence" value="ECO:0007669"/>
    <property type="project" value="InterPro"/>
</dbReference>
<dbReference type="GO" id="GO:0015293">
    <property type="term" value="F:symporter activity"/>
    <property type="evidence" value="ECO:0007669"/>
    <property type="project" value="UniProtKB-KW"/>
</dbReference>
<keyword evidence="5 12" id="KW-0812">Transmembrane</keyword>
<dbReference type="GO" id="GO:0016323">
    <property type="term" value="C:basolateral plasma membrane"/>
    <property type="evidence" value="ECO:0007669"/>
    <property type="project" value="UniProtKB-SubCell"/>
</dbReference>
<protein>
    <recommendedName>
        <fullName evidence="13">Major facilitator superfamily (MFS) profile domain-containing protein</fullName>
    </recommendedName>
</protein>
<feature type="transmembrane region" description="Helical" evidence="12">
    <location>
        <begin position="245"/>
        <end position="272"/>
    </location>
</feature>
<proteinExistence type="inferred from homology"/>
<comment type="similarity">
    <text evidence="2">Belongs to the major facilitator superfamily. Monocarboxylate porter (TC 2.A.1.13) family.</text>
</comment>
<evidence type="ECO:0000313" key="14">
    <source>
        <dbReference type="EMBL" id="KAK2862455.1"/>
    </source>
</evidence>
<evidence type="ECO:0000256" key="7">
    <source>
        <dbReference type="ARBA" id="ARBA00022989"/>
    </source>
</evidence>
<comment type="catalytic activity">
    <reaction evidence="9">
        <text>4-methyl-2-oxopentanoate(out) + H(+)(out) = 4-methyl-2-oxopentanoate(in) + H(+)(in)</text>
        <dbReference type="Rhea" id="RHEA:71779"/>
        <dbReference type="ChEBI" id="CHEBI:15378"/>
        <dbReference type="ChEBI" id="CHEBI:17865"/>
    </reaction>
</comment>
<evidence type="ECO:0000256" key="12">
    <source>
        <dbReference type="SAM" id="Phobius"/>
    </source>
</evidence>
<evidence type="ECO:0000256" key="5">
    <source>
        <dbReference type="ARBA" id="ARBA00022692"/>
    </source>
</evidence>
<comment type="caution">
    <text evidence="14">The sequence shown here is derived from an EMBL/GenBank/DDBJ whole genome shotgun (WGS) entry which is preliminary data.</text>
</comment>